<dbReference type="GO" id="GO:0008273">
    <property type="term" value="F:calcium, potassium:sodium antiporter activity"/>
    <property type="evidence" value="ECO:0007669"/>
    <property type="project" value="TreeGrafter"/>
</dbReference>
<evidence type="ECO:0000259" key="6">
    <source>
        <dbReference type="Pfam" id="PF01699"/>
    </source>
</evidence>
<evidence type="ECO:0000256" key="3">
    <source>
        <dbReference type="ARBA" id="ARBA00022989"/>
    </source>
</evidence>
<feature type="transmembrane region" description="Helical" evidence="5">
    <location>
        <begin position="166"/>
        <end position="185"/>
    </location>
</feature>
<dbReference type="Gene3D" id="1.20.1420.30">
    <property type="entry name" value="NCX, central ion-binding region"/>
    <property type="match status" value="1"/>
</dbReference>
<evidence type="ECO:0000313" key="7">
    <source>
        <dbReference type="EMBL" id="BAI62224.1"/>
    </source>
</evidence>
<evidence type="ECO:0000256" key="4">
    <source>
        <dbReference type="ARBA" id="ARBA00023136"/>
    </source>
</evidence>
<reference evidence="7 8" key="1">
    <citation type="journal article" date="2007" name="Appl. Environ. Microbiol.">
        <title>Isolation of key methanogens for global methane emission from rice paddy fields: a novel isolate affiliated with the clone cluster rice cluster I.</title>
        <authorList>
            <person name="Sakai S."/>
            <person name="Imachi H."/>
            <person name="Sekiguchi Y."/>
            <person name="Ohashi A."/>
            <person name="Harada H."/>
            <person name="Kamagata Y."/>
        </authorList>
    </citation>
    <scope>NUCLEOTIDE SEQUENCE [LARGE SCALE GENOMIC DNA]</scope>
    <source>
        <strain evidence="8">DSM 17711 / JCM 13418 / NBRC 101707 / SANAE</strain>
    </source>
</reference>
<reference evidence="8" key="3">
    <citation type="journal article" date="2011" name="PLoS ONE">
        <title>Genome sequence of a mesophilic hydrogenotrophic methanogen Methanocella paludicola, the first cultivated representative of the order Methanocellales.</title>
        <authorList>
            <person name="Sakai S."/>
            <person name="Takaki Y."/>
            <person name="Shimamura S."/>
            <person name="Sekine M."/>
            <person name="Tajima T."/>
            <person name="Kosugi H."/>
            <person name="Ichikawa N."/>
            <person name="Tasumi E."/>
            <person name="Hiraki A.T."/>
            <person name="Shimizu A."/>
            <person name="Kato Y."/>
            <person name="Nishiko R."/>
            <person name="Mori K."/>
            <person name="Fujita N."/>
            <person name="Imachi H."/>
            <person name="Takai K."/>
        </authorList>
    </citation>
    <scope>NUCLEOTIDE SEQUENCE [LARGE SCALE GENOMIC DNA]</scope>
    <source>
        <strain evidence="8">DSM 17711 / JCM 13418 / NBRC 101707 / SANAE</strain>
    </source>
</reference>
<sequence>MFIEITLIIIGMALLVKGADILVDNASNIAAGIGIPLVVIGLSVVAFGTSLPELIVGVSASIEDVGQIALGDVIGANIANICLILGACAVLKPIKIERTVAYRDIIITIFAVLTFLILSLDGSLDLWDGVILLTAAAAYFLYVFLRAVGERYGGYTPIPAKASVSQLLMLAIGLTMALVGGKLVVDSAAGIAGSLGISPYIIGVTLVAIGTTLPELTTGVIASIKGQGDFAIGNCLGSVCINYLLIMGICAAIRPIGEIPVSDVFISLITCMLLMPLVLRGFVLARWEGILLLIFYFIYIGIKIL</sequence>
<keyword evidence="3 5" id="KW-1133">Transmembrane helix</keyword>
<dbReference type="PANTHER" id="PTHR10846">
    <property type="entry name" value="SODIUM/POTASSIUM/CALCIUM EXCHANGER"/>
    <property type="match status" value="1"/>
</dbReference>
<comment type="subcellular location">
    <subcellularLocation>
        <location evidence="1">Membrane</location>
        <topology evidence="1">Multi-pass membrane protein</topology>
    </subcellularLocation>
</comment>
<dbReference type="InParanoid" id="D1Z0K2"/>
<feature type="transmembrane region" description="Helical" evidence="5">
    <location>
        <begin position="284"/>
        <end position="302"/>
    </location>
</feature>
<dbReference type="EMBL" id="AP011532">
    <property type="protein sequence ID" value="BAI62224.1"/>
    <property type="molecule type" value="Genomic_DNA"/>
</dbReference>
<accession>D1Z0K2</accession>
<dbReference type="Pfam" id="PF01699">
    <property type="entry name" value="Na_Ca_ex"/>
    <property type="match status" value="2"/>
</dbReference>
<dbReference type="NCBIfam" id="TIGR00367">
    <property type="entry name" value="calcium/sodium antiporter"/>
    <property type="match status" value="1"/>
</dbReference>
<dbReference type="InterPro" id="IPR004481">
    <property type="entry name" value="K/Na/Ca-exchanger"/>
</dbReference>
<reference evidence="7 8" key="2">
    <citation type="journal article" date="2008" name="Int. J. Syst. Evol. Microbiol.">
        <title>Methanocella paludicola gen. nov., sp. nov., a methane-producing archaeon, the first isolate of the lineage 'Rice Cluster I', and proposal of the new archaeal order Methanocellales ord. nov.</title>
        <authorList>
            <person name="Sakai S."/>
            <person name="Imachi H."/>
            <person name="Hanada S."/>
            <person name="Ohashi A."/>
            <person name="Harada H."/>
            <person name="Kamagata Y."/>
        </authorList>
    </citation>
    <scope>NUCLEOTIDE SEQUENCE [LARGE SCALE GENOMIC DNA]</scope>
    <source>
        <strain evidence="8">DSM 17711 / JCM 13418 / NBRC 101707 / SANAE</strain>
    </source>
</reference>
<dbReference type="eggNOG" id="arCOG02881">
    <property type="taxonomic scope" value="Archaea"/>
</dbReference>
<evidence type="ECO:0000256" key="5">
    <source>
        <dbReference type="SAM" id="Phobius"/>
    </source>
</evidence>
<evidence type="ECO:0000256" key="2">
    <source>
        <dbReference type="ARBA" id="ARBA00022692"/>
    </source>
</evidence>
<dbReference type="GO" id="GO:0005886">
    <property type="term" value="C:plasma membrane"/>
    <property type="evidence" value="ECO:0007669"/>
    <property type="project" value="TreeGrafter"/>
</dbReference>
<dbReference type="InterPro" id="IPR004837">
    <property type="entry name" value="NaCa_Exmemb"/>
</dbReference>
<evidence type="ECO:0000256" key="1">
    <source>
        <dbReference type="ARBA" id="ARBA00004141"/>
    </source>
</evidence>
<dbReference type="PANTHER" id="PTHR10846:SF8">
    <property type="entry name" value="INNER MEMBRANE PROTEIN YRBG"/>
    <property type="match status" value="1"/>
</dbReference>
<name>D1Z0K2_METPS</name>
<feature type="domain" description="Sodium/calcium exchanger membrane region" evidence="6">
    <location>
        <begin position="167"/>
        <end position="304"/>
    </location>
</feature>
<evidence type="ECO:0000313" key="8">
    <source>
        <dbReference type="Proteomes" id="UP000001882"/>
    </source>
</evidence>
<dbReference type="FunCoup" id="D1Z0K2">
    <property type="interactions" value="21"/>
</dbReference>
<feature type="transmembrane region" description="Helical" evidence="5">
    <location>
        <begin position="230"/>
        <end position="254"/>
    </location>
</feature>
<feature type="domain" description="Sodium/calcium exchanger membrane region" evidence="6">
    <location>
        <begin position="5"/>
        <end position="144"/>
    </location>
</feature>
<feature type="transmembrane region" description="Helical" evidence="5">
    <location>
        <begin position="30"/>
        <end position="48"/>
    </location>
</feature>
<feature type="transmembrane region" description="Helical" evidence="5">
    <location>
        <begin position="126"/>
        <end position="145"/>
    </location>
</feature>
<dbReference type="STRING" id="304371.MCP_2152"/>
<dbReference type="InterPro" id="IPR044880">
    <property type="entry name" value="NCX_ion-bd_dom_sf"/>
</dbReference>
<dbReference type="KEGG" id="mpd:MCP_2152"/>
<protein>
    <submittedName>
        <fullName evidence="7">K+-dependent Na+/Ca+ exchanger protein</fullName>
    </submittedName>
</protein>
<feature type="transmembrane region" description="Helical" evidence="5">
    <location>
        <begin position="68"/>
        <end position="91"/>
    </location>
</feature>
<dbReference type="GO" id="GO:0005262">
    <property type="term" value="F:calcium channel activity"/>
    <property type="evidence" value="ECO:0007669"/>
    <property type="project" value="TreeGrafter"/>
</dbReference>
<feature type="transmembrane region" description="Helical" evidence="5">
    <location>
        <begin position="260"/>
        <end position="279"/>
    </location>
</feature>
<dbReference type="Proteomes" id="UP000001882">
    <property type="component" value="Chromosome"/>
</dbReference>
<proteinExistence type="predicted"/>
<keyword evidence="4 5" id="KW-0472">Membrane</keyword>
<dbReference type="GO" id="GO:0006874">
    <property type="term" value="P:intracellular calcium ion homeostasis"/>
    <property type="evidence" value="ECO:0007669"/>
    <property type="project" value="TreeGrafter"/>
</dbReference>
<keyword evidence="8" id="KW-1185">Reference proteome</keyword>
<gene>
    <name evidence="7" type="ordered locus">MCP_2152</name>
</gene>
<feature type="transmembrane region" description="Helical" evidence="5">
    <location>
        <begin position="191"/>
        <end position="209"/>
    </location>
</feature>
<feature type="transmembrane region" description="Helical" evidence="5">
    <location>
        <begin position="100"/>
        <end position="120"/>
    </location>
</feature>
<dbReference type="AlphaFoldDB" id="D1Z0K2"/>
<organism evidence="7 8">
    <name type="scientific">Methanocella paludicola (strain DSM 17711 / JCM 13418 / NBRC 101707 / SANAE)</name>
    <dbReference type="NCBI Taxonomy" id="304371"/>
    <lineage>
        <taxon>Archaea</taxon>
        <taxon>Methanobacteriati</taxon>
        <taxon>Methanobacteriota</taxon>
        <taxon>Stenosarchaea group</taxon>
        <taxon>Methanomicrobia</taxon>
        <taxon>Methanocellales</taxon>
        <taxon>Methanocellaceae</taxon>
        <taxon>Methanocella</taxon>
    </lineage>
</organism>
<keyword evidence="2 5" id="KW-0812">Transmembrane</keyword>
<feature type="transmembrane region" description="Helical" evidence="5">
    <location>
        <begin position="6"/>
        <end position="23"/>
    </location>
</feature>